<evidence type="ECO:0000313" key="4">
    <source>
        <dbReference type="Proteomes" id="UP000054683"/>
    </source>
</evidence>
<dbReference type="RefSeq" id="WP_062089647.1">
    <property type="nucleotide sequence ID" value="NZ_FCOK02000041.1"/>
</dbReference>
<dbReference type="CDD" id="cd13578">
    <property type="entry name" value="PBP2_Bug27"/>
    <property type="match status" value="1"/>
</dbReference>
<keyword evidence="2" id="KW-0732">Signal</keyword>
<reference evidence="3 4" key="1">
    <citation type="submission" date="2016-01" db="EMBL/GenBank/DDBJ databases">
        <authorList>
            <person name="Oliw E.H."/>
        </authorList>
    </citation>
    <scope>NUCLEOTIDE SEQUENCE [LARGE SCALE GENOMIC DNA]</scope>
    <source>
        <strain evidence="3">LMG 27134</strain>
    </source>
</reference>
<dbReference type="SUPFAM" id="SSF53850">
    <property type="entry name" value="Periplasmic binding protein-like II"/>
    <property type="match status" value="1"/>
</dbReference>
<gene>
    <name evidence="3" type="ORF">AWB69_05279</name>
</gene>
<dbReference type="InterPro" id="IPR042100">
    <property type="entry name" value="Bug_dom1"/>
</dbReference>
<dbReference type="OrthoDB" id="8678477at2"/>
<dbReference type="PIRSF" id="PIRSF017082">
    <property type="entry name" value="YflP"/>
    <property type="match status" value="1"/>
</dbReference>
<dbReference type="InterPro" id="IPR005064">
    <property type="entry name" value="BUG"/>
</dbReference>
<dbReference type="Pfam" id="PF03401">
    <property type="entry name" value="TctC"/>
    <property type="match status" value="1"/>
</dbReference>
<name>A0A158I4X2_9BURK</name>
<dbReference type="Gene3D" id="3.40.190.150">
    <property type="entry name" value="Bordetella uptake gene, domain 1"/>
    <property type="match status" value="1"/>
</dbReference>
<dbReference type="Gene3D" id="3.40.190.10">
    <property type="entry name" value="Periplasmic binding protein-like II"/>
    <property type="match status" value="1"/>
</dbReference>
<evidence type="ECO:0000256" key="1">
    <source>
        <dbReference type="ARBA" id="ARBA00006987"/>
    </source>
</evidence>
<feature type="signal peptide" evidence="2">
    <location>
        <begin position="1"/>
        <end position="32"/>
    </location>
</feature>
<dbReference type="Proteomes" id="UP000054683">
    <property type="component" value="Unassembled WGS sequence"/>
</dbReference>
<dbReference type="PANTHER" id="PTHR42928:SF5">
    <property type="entry name" value="BLR1237 PROTEIN"/>
    <property type="match status" value="1"/>
</dbReference>
<proteinExistence type="inferred from homology"/>
<sequence>MNALPLARIAQRLMLALVLLASALLAGTPATAADTYPDKYIRWILPFPPGGGTDTLSRIMAAKLRNTLGQTIIIDNRPGAAGNIATMLAAKAPNDGYTMLMGFSTALVVNPAIYPDLKVNIEHDFAPITLIADAEYVLVVNPSLKINSVKELIAYGKAHPGQLNYSSSGVGGPLHLAGALFADRTGLKLVHVPANGGAASILSVLNGQTQMAFGSVASTLPFIKAGKLKALAVSGLKRSTVLPDLPTLDQSGLPGFNVVSWYGLLAPSGTPQLVITRIHDEVIKLLGDPDVRQSMEREGLTPVGSTPEVFAARLKAETQEWAKITKAFNIKVE</sequence>
<comment type="similarity">
    <text evidence="1">Belongs to the UPF0065 (bug) family.</text>
</comment>
<evidence type="ECO:0000256" key="2">
    <source>
        <dbReference type="SAM" id="SignalP"/>
    </source>
</evidence>
<organism evidence="3 4">
    <name type="scientific">Caballeronia udeis</name>
    <dbReference type="NCBI Taxonomy" id="1232866"/>
    <lineage>
        <taxon>Bacteria</taxon>
        <taxon>Pseudomonadati</taxon>
        <taxon>Pseudomonadota</taxon>
        <taxon>Betaproteobacteria</taxon>
        <taxon>Burkholderiales</taxon>
        <taxon>Burkholderiaceae</taxon>
        <taxon>Caballeronia</taxon>
    </lineage>
</organism>
<accession>A0A158I4X2</accession>
<dbReference type="EMBL" id="FCOK02000041">
    <property type="protein sequence ID" value="SAL51497.1"/>
    <property type="molecule type" value="Genomic_DNA"/>
</dbReference>
<keyword evidence="3" id="KW-0675">Receptor</keyword>
<evidence type="ECO:0000313" key="3">
    <source>
        <dbReference type="EMBL" id="SAL51497.1"/>
    </source>
</evidence>
<dbReference type="AlphaFoldDB" id="A0A158I4X2"/>
<protein>
    <submittedName>
        <fullName evidence="3">Tripartite tricarboxylate transporter family receptor</fullName>
    </submittedName>
</protein>
<dbReference type="PANTHER" id="PTHR42928">
    <property type="entry name" value="TRICARBOXYLATE-BINDING PROTEIN"/>
    <property type="match status" value="1"/>
</dbReference>
<feature type="chain" id="PRO_5008501889" evidence="2">
    <location>
        <begin position="33"/>
        <end position="333"/>
    </location>
</feature>